<dbReference type="AlphaFoldDB" id="A0A316V224"/>
<evidence type="ECO:0000313" key="2">
    <source>
        <dbReference type="EMBL" id="PWN31596.1"/>
    </source>
</evidence>
<keyword evidence="3" id="KW-1185">Reference proteome</keyword>
<sequence length="369" mass="41926">MLQAQYNQHNNILAQHHQFHETAMATQFNAPPSYDEAALEKDFSQFKLNEKKRQEYFNKAQYTPVQPIAGSSRLQSIPSNTSAWMKMPNGSNAPPIVIPQTSAKMLQKNLAPFSRAYPTQLAQYGIRKEEFIKIIDELNECFILNPAFQIMRMAGMAVGCVPSPTLIGIGAGLQVAAGLGGAGMTYMRTKAFVKKMNKNLFDQHGLQMRIFSTEKMMKAIGEPEGERRLNLAPLPEFDGEWDPTSPETDPRLRRMTALKGRVGELDWNVPEPVMSKNVLKKMGDWQAQKQAKSVQKRHEKMCSKVNKYQNATTHKERQKGARKVEKLEKREGKTTQRIRWICIVPKSQSELIDDESEDAESESDYCEKK</sequence>
<dbReference type="InParanoid" id="A0A316V224"/>
<dbReference type="RefSeq" id="XP_025351898.1">
    <property type="nucleotide sequence ID" value="XM_025499673.1"/>
</dbReference>
<reference evidence="2 3" key="1">
    <citation type="journal article" date="2018" name="Mol. Biol. Evol.">
        <title>Broad Genomic Sampling Reveals a Smut Pathogenic Ancestry of the Fungal Clade Ustilaginomycotina.</title>
        <authorList>
            <person name="Kijpornyongpan T."/>
            <person name="Mondo S.J."/>
            <person name="Barry K."/>
            <person name="Sandor L."/>
            <person name="Lee J."/>
            <person name="Lipzen A."/>
            <person name="Pangilinan J."/>
            <person name="LaButti K."/>
            <person name="Hainaut M."/>
            <person name="Henrissat B."/>
            <person name="Grigoriev I.V."/>
            <person name="Spatafora J.W."/>
            <person name="Aime M.C."/>
        </authorList>
    </citation>
    <scope>NUCLEOTIDE SEQUENCE [LARGE SCALE GENOMIC DNA]</scope>
    <source>
        <strain evidence="2 3">MCA 3882</strain>
    </source>
</reference>
<dbReference type="EMBL" id="KZ819607">
    <property type="protein sequence ID" value="PWN31596.1"/>
    <property type="molecule type" value="Genomic_DNA"/>
</dbReference>
<gene>
    <name evidence="2" type="ORF">FA14DRAFT_162573</name>
</gene>
<dbReference type="InterPro" id="IPR053221">
    <property type="entry name" value="Burnettramic_acid_biosynth"/>
</dbReference>
<feature type="region of interest" description="Disordered" evidence="1">
    <location>
        <begin position="350"/>
        <end position="369"/>
    </location>
</feature>
<dbReference type="PANTHER" id="PTHR38887:SF1">
    <property type="entry name" value="RAS MODIFICATION PROTEIN ERF4"/>
    <property type="match status" value="1"/>
</dbReference>
<feature type="compositionally biased region" description="Acidic residues" evidence="1">
    <location>
        <begin position="351"/>
        <end position="369"/>
    </location>
</feature>
<dbReference type="STRING" id="1280837.A0A316V224"/>
<accession>A0A316V224</accession>
<feature type="compositionally biased region" description="Basic and acidic residues" evidence="1">
    <location>
        <begin position="313"/>
        <end position="334"/>
    </location>
</feature>
<dbReference type="PANTHER" id="PTHR38887">
    <property type="entry name" value="CHROMOSOME 21, WHOLE GENOME SHOTGUN SEQUENCE"/>
    <property type="match status" value="1"/>
</dbReference>
<name>A0A316V224_9BASI</name>
<proteinExistence type="predicted"/>
<dbReference type="Proteomes" id="UP000245771">
    <property type="component" value="Unassembled WGS sequence"/>
</dbReference>
<feature type="region of interest" description="Disordered" evidence="1">
    <location>
        <begin position="310"/>
        <end position="334"/>
    </location>
</feature>
<organism evidence="2 3">
    <name type="scientific">Meira miltonrushii</name>
    <dbReference type="NCBI Taxonomy" id="1280837"/>
    <lineage>
        <taxon>Eukaryota</taxon>
        <taxon>Fungi</taxon>
        <taxon>Dikarya</taxon>
        <taxon>Basidiomycota</taxon>
        <taxon>Ustilaginomycotina</taxon>
        <taxon>Exobasidiomycetes</taxon>
        <taxon>Exobasidiales</taxon>
        <taxon>Brachybasidiaceae</taxon>
        <taxon>Meira</taxon>
    </lineage>
</organism>
<evidence type="ECO:0000313" key="3">
    <source>
        <dbReference type="Proteomes" id="UP000245771"/>
    </source>
</evidence>
<evidence type="ECO:0000256" key="1">
    <source>
        <dbReference type="SAM" id="MobiDB-lite"/>
    </source>
</evidence>
<dbReference type="OrthoDB" id="3068835at2759"/>
<dbReference type="GeneID" id="37021454"/>
<protein>
    <submittedName>
        <fullName evidence="2">Uncharacterized protein</fullName>
    </submittedName>
</protein>